<dbReference type="PROSITE" id="PS50975">
    <property type="entry name" value="ATP_GRASP"/>
    <property type="match status" value="1"/>
</dbReference>
<evidence type="ECO:0000259" key="4">
    <source>
        <dbReference type="PROSITE" id="PS50975"/>
    </source>
</evidence>
<dbReference type="InterPro" id="IPR011761">
    <property type="entry name" value="ATP-grasp"/>
</dbReference>
<evidence type="ECO:0000313" key="5">
    <source>
        <dbReference type="EMBL" id="MCW9713908.1"/>
    </source>
</evidence>
<comment type="caution">
    <text evidence="5">The sequence shown here is derived from an EMBL/GenBank/DDBJ whole genome shotgun (WGS) entry which is preliminary data.</text>
</comment>
<dbReference type="InterPro" id="IPR038577">
    <property type="entry name" value="GT10-like_C_sf"/>
</dbReference>
<keyword evidence="6" id="KW-1185">Reference proteome</keyword>
<dbReference type="InterPro" id="IPR029063">
    <property type="entry name" value="SAM-dependent_MTases_sf"/>
</dbReference>
<keyword evidence="3" id="KW-0547">Nucleotide-binding</keyword>
<dbReference type="Pfam" id="PF13649">
    <property type="entry name" value="Methyltransf_25"/>
    <property type="match status" value="1"/>
</dbReference>
<dbReference type="Pfam" id="PF07478">
    <property type="entry name" value="Dala_Dala_lig_C"/>
    <property type="match status" value="1"/>
</dbReference>
<dbReference type="Gene3D" id="2.20.25.110">
    <property type="entry name" value="S-adenosyl-L-methionine-dependent methyltransferases"/>
    <property type="match status" value="1"/>
</dbReference>
<dbReference type="RefSeq" id="WP_265790916.1">
    <property type="nucleotide sequence ID" value="NZ_BAABRS010000003.1"/>
</dbReference>
<keyword evidence="5" id="KW-0489">Methyltransferase</keyword>
<name>A0ABT3Q1D5_9BACT</name>
<keyword evidence="5" id="KW-0808">Transferase</keyword>
<keyword evidence="2" id="KW-0436">Ligase</keyword>
<accession>A0ABT3Q1D5</accession>
<comment type="similarity">
    <text evidence="1">Belongs to the D-alanine--D-alanine ligase family.</text>
</comment>
<dbReference type="SUPFAM" id="SSF53335">
    <property type="entry name" value="S-adenosyl-L-methionine-dependent methyltransferases"/>
    <property type="match status" value="1"/>
</dbReference>
<feature type="domain" description="ATP-grasp" evidence="4">
    <location>
        <begin position="412"/>
        <end position="625"/>
    </location>
</feature>
<dbReference type="InterPro" id="IPR041698">
    <property type="entry name" value="Methyltransf_25"/>
</dbReference>
<keyword evidence="3" id="KW-0067">ATP-binding</keyword>
<dbReference type="InterPro" id="IPR011095">
    <property type="entry name" value="Dala_Dala_lig_C"/>
</dbReference>
<dbReference type="Proteomes" id="UP001207337">
    <property type="component" value="Unassembled WGS sequence"/>
</dbReference>
<evidence type="ECO:0000256" key="1">
    <source>
        <dbReference type="ARBA" id="ARBA00010871"/>
    </source>
</evidence>
<dbReference type="InterPro" id="IPR013815">
    <property type="entry name" value="ATP_grasp_subdomain_1"/>
</dbReference>
<evidence type="ECO:0000313" key="6">
    <source>
        <dbReference type="Proteomes" id="UP001207337"/>
    </source>
</evidence>
<evidence type="ECO:0000256" key="3">
    <source>
        <dbReference type="PROSITE-ProRule" id="PRU00409"/>
    </source>
</evidence>
<reference evidence="5 6" key="1">
    <citation type="submission" date="2021-11" db="EMBL/GenBank/DDBJ databases">
        <title>Aliifidinibius sp. nov., a new bacterium isolated from saline soil.</title>
        <authorList>
            <person name="Galisteo C."/>
            <person name="De La Haba R."/>
            <person name="Sanchez-Porro C."/>
            <person name="Ventosa A."/>
        </authorList>
    </citation>
    <scope>NUCLEOTIDE SEQUENCE [LARGE SCALE GENOMIC DNA]</scope>
    <source>
        <strain evidence="5 6">KACC 190600</strain>
    </source>
</reference>
<dbReference type="Gene3D" id="3.30.1490.20">
    <property type="entry name" value="ATP-grasp fold, A domain"/>
    <property type="match status" value="1"/>
</dbReference>
<gene>
    <name evidence="5" type="ORF">LQ318_13435</name>
</gene>
<sequence length="642" mass="73417">MEKGSNQVQKSSKHSKTLGPVESLEQYLTSDWWKRIFNSMYLKTDADVVEDPRITEKEVTTFHEILNIEDGNTILDLACGQGRHLIELATRGSYNLFGLDRSRYLIQRARRISKEKGLSIAFKEGDIRKLPYPADSFDYVTNLGNSFGYFETLDDDIKILEEIFRVLKPGGKVLLDIADGSYIRENFTPRSWEWIDDKHFVCRERSLAQDNERLITREIITHSEKGVIVDQFYAERLYTKEQLSDLIERANFQKVSFHGNTKPESLRDQDLGMMEQRFILTANAVKERTSQKNQKKVRNVVVVMGDPSLRDAVKPDAVFDSDDFDTIEKLVEALNKLDNYKFNYLNNHKTLVSDLQQIQDKADIVLNLCDEGFENDATKELHIPSLLEMLNIPYTGSNPQTLAYCYDKSLIRGIATEVDVPVADAFVITENEKLFELNVPFPVIAKPNFGDSSFGITKNNVAHSVEELADAIYRIRKQFGYAKPILIEEFLTGAELSVGVVGNTEKYTVLPIIEEDYSNLPDHLPKICGYEAKWLPDSPYMNALKSIPASIPPHTEQALIHHSLKLFKRLDCRDYCRFDWRLNSKGEPKLLEVNPNPGWCWDGHLAKMCSLAEMDYSQMLGAILDAAAMRLNPRNYPKINVD</sequence>
<dbReference type="Gene3D" id="3.30.470.20">
    <property type="entry name" value="ATP-grasp fold, B domain"/>
    <property type="match status" value="1"/>
</dbReference>
<organism evidence="5 6">
    <name type="scientific">Fodinibius salicampi</name>
    <dbReference type="NCBI Taxonomy" id="1920655"/>
    <lineage>
        <taxon>Bacteria</taxon>
        <taxon>Pseudomonadati</taxon>
        <taxon>Balneolota</taxon>
        <taxon>Balneolia</taxon>
        <taxon>Balneolales</taxon>
        <taxon>Balneolaceae</taxon>
        <taxon>Fodinibius</taxon>
    </lineage>
</organism>
<proteinExistence type="inferred from homology"/>
<dbReference type="Gene3D" id="3.40.50.11660">
    <property type="entry name" value="Glycosyl transferase family 10, C-terminal domain"/>
    <property type="match status" value="1"/>
</dbReference>
<dbReference type="SUPFAM" id="SSF56059">
    <property type="entry name" value="Glutathione synthetase ATP-binding domain-like"/>
    <property type="match status" value="1"/>
</dbReference>
<dbReference type="GO" id="GO:0008168">
    <property type="term" value="F:methyltransferase activity"/>
    <property type="evidence" value="ECO:0007669"/>
    <property type="project" value="UniProtKB-KW"/>
</dbReference>
<protein>
    <submittedName>
        <fullName evidence="5">Methyltransferase domain-containing protein</fullName>
    </submittedName>
</protein>
<dbReference type="EMBL" id="JAJNDC010000003">
    <property type="protein sequence ID" value="MCW9713908.1"/>
    <property type="molecule type" value="Genomic_DNA"/>
</dbReference>
<dbReference type="PANTHER" id="PTHR23132:SF23">
    <property type="entry name" value="D-ALANINE--D-ALANINE LIGASE B"/>
    <property type="match status" value="1"/>
</dbReference>
<dbReference type="SUPFAM" id="SSF53756">
    <property type="entry name" value="UDP-Glycosyltransferase/glycogen phosphorylase"/>
    <property type="match status" value="1"/>
</dbReference>
<dbReference type="Gene3D" id="3.40.50.150">
    <property type="entry name" value="Vaccinia Virus protein VP39"/>
    <property type="match status" value="1"/>
</dbReference>
<dbReference type="PANTHER" id="PTHR23132">
    <property type="entry name" value="D-ALANINE--D-ALANINE LIGASE"/>
    <property type="match status" value="1"/>
</dbReference>
<dbReference type="CDD" id="cd02440">
    <property type="entry name" value="AdoMet_MTases"/>
    <property type="match status" value="1"/>
</dbReference>
<evidence type="ECO:0000256" key="2">
    <source>
        <dbReference type="ARBA" id="ARBA00022598"/>
    </source>
</evidence>
<dbReference type="GO" id="GO:0032259">
    <property type="term" value="P:methylation"/>
    <property type="evidence" value="ECO:0007669"/>
    <property type="project" value="UniProtKB-KW"/>
</dbReference>